<evidence type="ECO:0008006" key="8">
    <source>
        <dbReference type="Google" id="ProtNLM"/>
    </source>
</evidence>
<name>A0A5J4YP66_PORPP</name>
<dbReference type="OrthoDB" id="163794at2759"/>
<dbReference type="InterPro" id="IPR007014">
    <property type="entry name" value="FUN14"/>
</dbReference>
<evidence type="ECO:0000256" key="5">
    <source>
        <dbReference type="ARBA" id="ARBA00023136"/>
    </source>
</evidence>
<evidence type="ECO:0000256" key="1">
    <source>
        <dbReference type="ARBA" id="ARBA00004370"/>
    </source>
</evidence>
<dbReference type="PANTHER" id="PTHR21346:SF10">
    <property type="entry name" value="TRANSMEMBRANE PROTEIN"/>
    <property type="match status" value="1"/>
</dbReference>
<gene>
    <name evidence="6" type="ORF">FVE85_8674</name>
</gene>
<dbReference type="AlphaFoldDB" id="A0A5J4YP66"/>
<reference evidence="7" key="1">
    <citation type="journal article" date="2019" name="Nat. Commun.">
        <title>Expansion of phycobilisome linker gene families in mesophilic red algae.</title>
        <authorList>
            <person name="Lee J."/>
            <person name="Kim D."/>
            <person name="Bhattacharya D."/>
            <person name="Yoon H.S."/>
        </authorList>
    </citation>
    <scope>NUCLEOTIDE SEQUENCE [LARGE SCALE GENOMIC DNA]</scope>
    <source>
        <strain evidence="7">CCMP 1328</strain>
    </source>
</reference>
<comment type="caution">
    <text evidence="6">The sequence shown here is derived from an EMBL/GenBank/DDBJ whole genome shotgun (WGS) entry which is preliminary data.</text>
</comment>
<accession>A0A5J4YP66</accession>
<evidence type="ECO:0000256" key="4">
    <source>
        <dbReference type="ARBA" id="ARBA00022989"/>
    </source>
</evidence>
<sequence>MLLVLNRNFRAERHCGSYLAEYEQTAKNDRVEIKLEGRVFRRSSGCLLGAVRWRILRSSTEEQGVDKCTMSEVRSQRVAGRAATDVHGGEFQSEYELFPSSFDHVEGAGFGTARPRAQALKSPQAHVADSWLHDSDKRESFSGFLRDFADGSFAVDTKEPPHGQNYAAADHGVIPSAFNIENLPASPVGKQAWMGMMLGYAAGFSVRRIGRILLGMAGTEIVLLQYMAYRGWVRVDWNAIMSDLMPIVDYHSFDRVIEVLKHRVPFAASFSAGLFTGLKYDLF</sequence>
<evidence type="ECO:0000313" key="7">
    <source>
        <dbReference type="Proteomes" id="UP000324585"/>
    </source>
</evidence>
<keyword evidence="4" id="KW-1133">Transmembrane helix</keyword>
<dbReference type="Pfam" id="PF04930">
    <property type="entry name" value="FUN14"/>
    <property type="match status" value="1"/>
</dbReference>
<keyword evidence="5" id="KW-0472">Membrane</keyword>
<dbReference type="EMBL" id="VRMN01000007">
    <property type="protein sequence ID" value="KAA8493229.1"/>
    <property type="molecule type" value="Genomic_DNA"/>
</dbReference>
<evidence type="ECO:0000256" key="2">
    <source>
        <dbReference type="ARBA" id="ARBA00009160"/>
    </source>
</evidence>
<evidence type="ECO:0000313" key="6">
    <source>
        <dbReference type="EMBL" id="KAA8493229.1"/>
    </source>
</evidence>
<keyword evidence="3" id="KW-0812">Transmembrane</keyword>
<dbReference type="Proteomes" id="UP000324585">
    <property type="component" value="Unassembled WGS sequence"/>
</dbReference>
<dbReference type="PANTHER" id="PTHR21346">
    <property type="entry name" value="FUN14 DOMAIN CONTAINING"/>
    <property type="match status" value="1"/>
</dbReference>
<comment type="subcellular location">
    <subcellularLocation>
        <location evidence="1">Membrane</location>
    </subcellularLocation>
</comment>
<comment type="similarity">
    <text evidence="2">Belongs to the FUN14 family.</text>
</comment>
<organism evidence="6 7">
    <name type="scientific">Porphyridium purpureum</name>
    <name type="common">Red alga</name>
    <name type="synonym">Porphyridium cruentum</name>
    <dbReference type="NCBI Taxonomy" id="35688"/>
    <lineage>
        <taxon>Eukaryota</taxon>
        <taxon>Rhodophyta</taxon>
        <taxon>Bangiophyceae</taxon>
        <taxon>Porphyridiales</taxon>
        <taxon>Porphyridiaceae</taxon>
        <taxon>Porphyridium</taxon>
    </lineage>
</organism>
<protein>
    <recommendedName>
        <fullName evidence="8">FUN14 domain-containing protein 1</fullName>
    </recommendedName>
</protein>
<evidence type="ECO:0000256" key="3">
    <source>
        <dbReference type="ARBA" id="ARBA00022692"/>
    </source>
</evidence>
<keyword evidence="7" id="KW-1185">Reference proteome</keyword>
<dbReference type="GO" id="GO:0016020">
    <property type="term" value="C:membrane"/>
    <property type="evidence" value="ECO:0007669"/>
    <property type="project" value="UniProtKB-SubCell"/>
</dbReference>
<proteinExistence type="inferred from homology"/>